<evidence type="ECO:0000256" key="1">
    <source>
        <dbReference type="ARBA" id="ARBA00022741"/>
    </source>
</evidence>
<dbReference type="SMART" id="SM00382">
    <property type="entry name" value="AAA"/>
    <property type="match status" value="1"/>
</dbReference>
<name>A0A9W7EYC7_9STRA</name>
<dbReference type="CDD" id="cd19509">
    <property type="entry name" value="RecA-like_VPS4-like"/>
    <property type="match status" value="1"/>
</dbReference>
<proteinExistence type="predicted"/>
<evidence type="ECO:0000259" key="4">
    <source>
        <dbReference type="SMART" id="SM00382"/>
    </source>
</evidence>
<keyword evidence="1" id="KW-0547">Nucleotide-binding</keyword>
<dbReference type="PANTHER" id="PTHR23074:SF83">
    <property type="entry name" value="VACUOLAR PROTEIN SORTING-ASSOCIATED PROTEIN 4A"/>
    <property type="match status" value="1"/>
</dbReference>
<dbReference type="InterPro" id="IPR003593">
    <property type="entry name" value="AAA+_ATPase"/>
</dbReference>
<dbReference type="InterPro" id="IPR041569">
    <property type="entry name" value="AAA_lid_3"/>
</dbReference>
<dbReference type="Pfam" id="PF09336">
    <property type="entry name" value="Vps4_C"/>
    <property type="match status" value="1"/>
</dbReference>
<dbReference type="Gene3D" id="1.10.8.60">
    <property type="match status" value="1"/>
</dbReference>
<feature type="compositionally biased region" description="Basic and acidic residues" evidence="3">
    <location>
        <begin position="99"/>
        <end position="116"/>
    </location>
</feature>
<dbReference type="EMBL" id="BRXX01000193">
    <property type="protein sequence ID" value="GMH97024.1"/>
    <property type="molecule type" value="Genomic_DNA"/>
</dbReference>
<feature type="compositionally biased region" description="Low complexity" evidence="3">
    <location>
        <begin position="243"/>
        <end position="252"/>
    </location>
</feature>
<dbReference type="Pfam" id="PF00004">
    <property type="entry name" value="AAA"/>
    <property type="match status" value="1"/>
</dbReference>
<reference evidence="6" key="1">
    <citation type="journal article" date="2023" name="Commun. Biol.">
        <title>Genome analysis of Parmales, the sister group of diatoms, reveals the evolutionary specialization of diatoms from phago-mixotrophs to photoautotrophs.</title>
        <authorList>
            <person name="Ban H."/>
            <person name="Sato S."/>
            <person name="Yoshikawa S."/>
            <person name="Yamada K."/>
            <person name="Nakamura Y."/>
            <person name="Ichinomiya M."/>
            <person name="Sato N."/>
            <person name="Blanc-Mathieu R."/>
            <person name="Endo H."/>
            <person name="Kuwata A."/>
            <person name="Ogata H."/>
        </authorList>
    </citation>
    <scope>NUCLEOTIDE SEQUENCE [LARGE SCALE GENOMIC DNA]</scope>
    <source>
        <strain evidence="6">NIES 3699</strain>
    </source>
</reference>
<dbReference type="PANTHER" id="PTHR23074">
    <property type="entry name" value="AAA DOMAIN-CONTAINING"/>
    <property type="match status" value="1"/>
</dbReference>
<dbReference type="AlphaFoldDB" id="A0A9W7EYC7"/>
<evidence type="ECO:0000313" key="6">
    <source>
        <dbReference type="Proteomes" id="UP001165160"/>
    </source>
</evidence>
<dbReference type="InterPro" id="IPR003959">
    <property type="entry name" value="ATPase_AAA_core"/>
</dbReference>
<gene>
    <name evidence="5" type="ORF">TrVE_jg4569</name>
</gene>
<evidence type="ECO:0000313" key="5">
    <source>
        <dbReference type="EMBL" id="GMH97024.1"/>
    </source>
</evidence>
<dbReference type="GO" id="GO:0016887">
    <property type="term" value="F:ATP hydrolysis activity"/>
    <property type="evidence" value="ECO:0007669"/>
    <property type="project" value="InterPro"/>
</dbReference>
<comment type="caution">
    <text evidence="5">The sequence shown here is derived from an EMBL/GenBank/DDBJ whole genome shotgun (WGS) entry which is preliminary data.</text>
</comment>
<dbReference type="FunFam" id="1.10.8.60:FF:000022">
    <property type="entry name" value="Fidgetin like 1"/>
    <property type="match status" value="1"/>
</dbReference>
<dbReference type="InterPro" id="IPR027417">
    <property type="entry name" value="P-loop_NTPase"/>
</dbReference>
<organism evidence="5 6">
    <name type="scientific">Triparma verrucosa</name>
    <dbReference type="NCBI Taxonomy" id="1606542"/>
    <lineage>
        <taxon>Eukaryota</taxon>
        <taxon>Sar</taxon>
        <taxon>Stramenopiles</taxon>
        <taxon>Ochrophyta</taxon>
        <taxon>Bolidophyceae</taxon>
        <taxon>Parmales</taxon>
        <taxon>Triparmaceae</taxon>
        <taxon>Triparma</taxon>
    </lineage>
</organism>
<keyword evidence="2" id="KW-0067">ATP-binding</keyword>
<feature type="compositionally biased region" description="Basic and acidic residues" evidence="3">
    <location>
        <begin position="122"/>
        <end position="140"/>
    </location>
</feature>
<dbReference type="GO" id="GO:0005524">
    <property type="term" value="F:ATP binding"/>
    <property type="evidence" value="ECO:0007669"/>
    <property type="project" value="UniProtKB-KW"/>
</dbReference>
<dbReference type="Pfam" id="PF17862">
    <property type="entry name" value="AAA_lid_3"/>
    <property type="match status" value="1"/>
</dbReference>
<dbReference type="InterPro" id="IPR050304">
    <property type="entry name" value="MT-severing_AAA_ATPase"/>
</dbReference>
<feature type="domain" description="AAA+ ATPase" evidence="4">
    <location>
        <begin position="311"/>
        <end position="451"/>
    </location>
</feature>
<evidence type="ECO:0000256" key="3">
    <source>
        <dbReference type="SAM" id="MobiDB-lite"/>
    </source>
</evidence>
<feature type="compositionally biased region" description="Basic residues" evidence="3">
    <location>
        <begin position="227"/>
        <end position="241"/>
    </location>
</feature>
<dbReference type="InterPro" id="IPR015415">
    <property type="entry name" value="Spast_Vps4_C"/>
</dbReference>
<dbReference type="Proteomes" id="UP001165160">
    <property type="component" value="Unassembled WGS sequence"/>
</dbReference>
<dbReference type="SUPFAM" id="SSF52540">
    <property type="entry name" value="P-loop containing nucleoside triphosphate hydrolases"/>
    <property type="match status" value="1"/>
</dbReference>
<sequence>MSSLIPSLNLFGPSPLSRYPSVTTSLKTLDSLSSENHTSKSIAQLEHVKYEYERNLGEMVKCLGGKDLSAKERQYLGGKTEFYMSRAESLKAIIMAKKDARDVEQTRRRNSDIQRERARKNSLQEETRRRLSDAKGEQRRRGSGSSAGFEPTVVPTNPPRRKSFTDSHVNSHRPAFQTGNGGASALQTLGVKQRHPTGRRPSHPPPNSSHASSHPQTISQYHSKADARKKRGSGTRPHTHGRSSASGAASGGKNSEYKEGLEKQIVDELLMTPPTTRWDDIVGLSDAKEALKETVILPTLRPDIFTGLRSPPKGVLLFGPPGTGKTMIARACACESGFSFFAVSASSLTSKWVGEGEKMMQALFKVAEMYAPSVVFMDEVDSVLSRRKSTGEHEASRRMKTEFLVQIDGVNSAENDPDRNVLCIACTNLPWELDDAVLRRFARRIYVPLPDQPARLSIIEKLLAKNANNLTANDRKKLVKATVNYSASDITNLCKEASMGPLRQLSMRSLQNIDNASLPPISLKHFEKALASCQPSVSRDLLNQYEAWDRTG</sequence>
<dbReference type="FunFam" id="3.40.50.300:FF:000159">
    <property type="entry name" value="Katanin p60 ATPase-containing subunit A1"/>
    <property type="match status" value="1"/>
</dbReference>
<feature type="compositionally biased region" description="Basic residues" evidence="3">
    <location>
        <begin position="192"/>
        <end position="202"/>
    </location>
</feature>
<keyword evidence="6" id="KW-1185">Reference proteome</keyword>
<feature type="region of interest" description="Disordered" evidence="3">
    <location>
        <begin position="99"/>
        <end position="257"/>
    </location>
</feature>
<evidence type="ECO:0000256" key="2">
    <source>
        <dbReference type="ARBA" id="ARBA00022840"/>
    </source>
</evidence>
<dbReference type="Gene3D" id="3.40.50.300">
    <property type="entry name" value="P-loop containing nucleotide triphosphate hydrolases"/>
    <property type="match status" value="1"/>
</dbReference>
<accession>A0A9W7EYC7</accession>
<protein>
    <recommendedName>
        <fullName evidence="4">AAA+ ATPase domain-containing protein</fullName>
    </recommendedName>
</protein>